<feature type="transmembrane region" description="Helical" evidence="8">
    <location>
        <begin position="291"/>
        <end position="312"/>
    </location>
</feature>
<dbReference type="SMART" id="SM00679">
    <property type="entry name" value="CTNS"/>
    <property type="match status" value="2"/>
</dbReference>
<dbReference type="PANTHER" id="PTHR13131">
    <property type="entry name" value="CYSTINOSIN"/>
    <property type="match status" value="1"/>
</dbReference>
<evidence type="ECO:0000256" key="5">
    <source>
        <dbReference type="ARBA" id="ARBA00022989"/>
    </source>
</evidence>
<feature type="transmembrane region" description="Helical" evidence="8">
    <location>
        <begin position="231"/>
        <end position="252"/>
    </location>
</feature>
<evidence type="ECO:0000256" key="1">
    <source>
        <dbReference type="ARBA" id="ARBA00004127"/>
    </source>
</evidence>
<gene>
    <name evidence="9" type="ORF">HJC23_008479</name>
</gene>
<evidence type="ECO:0000313" key="10">
    <source>
        <dbReference type="Proteomes" id="UP001516023"/>
    </source>
</evidence>
<feature type="transmembrane region" description="Helical" evidence="8">
    <location>
        <begin position="144"/>
        <end position="164"/>
    </location>
</feature>
<evidence type="ECO:0008006" key="11">
    <source>
        <dbReference type="Google" id="ProtNLM"/>
    </source>
</evidence>
<name>A0ABD3QWQ2_9STRA</name>
<feature type="transmembrane region" description="Helical" evidence="8">
    <location>
        <begin position="76"/>
        <end position="94"/>
    </location>
</feature>
<protein>
    <recommendedName>
        <fullName evidence="11">Cystinosin</fullName>
    </recommendedName>
</protein>
<keyword evidence="10" id="KW-1185">Reference proteome</keyword>
<proteinExistence type="predicted"/>
<evidence type="ECO:0000256" key="4">
    <source>
        <dbReference type="ARBA" id="ARBA00022737"/>
    </source>
</evidence>
<dbReference type="InterPro" id="IPR006603">
    <property type="entry name" value="PQ-loop_rpt"/>
</dbReference>
<dbReference type="GO" id="GO:0012505">
    <property type="term" value="C:endomembrane system"/>
    <property type="evidence" value="ECO:0007669"/>
    <property type="project" value="UniProtKB-SubCell"/>
</dbReference>
<dbReference type="Pfam" id="PF04193">
    <property type="entry name" value="PQ-loop"/>
    <property type="match status" value="2"/>
</dbReference>
<feature type="transmembrane region" description="Helical" evidence="8">
    <location>
        <begin position="114"/>
        <end position="132"/>
    </location>
</feature>
<feature type="transmembrane region" description="Helical" evidence="8">
    <location>
        <begin position="258"/>
        <end position="279"/>
    </location>
</feature>
<dbReference type="PANTHER" id="PTHR13131:SF5">
    <property type="entry name" value="CYSTINOSIN"/>
    <property type="match status" value="1"/>
</dbReference>
<comment type="caution">
    <text evidence="9">The sequence shown here is derived from an EMBL/GenBank/DDBJ whole genome shotgun (WGS) entry which is preliminary data.</text>
</comment>
<comment type="subcellular location">
    <subcellularLocation>
        <location evidence="1">Endomembrane system</location>
        <topology evidence="1">Multi-pass membrane protein</topology>
    </subcellularLocation>
</comment>
<keyword evidence="5 8" id="KW-1133">Transmembrane helix</keyword>
<keyword evidence="4" id="KW-0677">Repeat</keyword>
<keyword evidence="3 8" id="KW-0812">Transmembrane</keyword>
<evidence type="ECO:0000256" key="7">
    <source>
        <dbReference type="SAM" id="MobiDB-lite"/>
    </source>
</evidence>
<evidence type="ECO:0000256" key="8">
    <source>
        <dbReference type="SAM" id="Phobius"/>
    </source>
</evidence>
<dbReference type="Gene3D" id="1.20.1280.290">
    <property type="match status" value="2"/>
</dbReference>
<sequence length="368" mass="40852">MNGEKSSSKGDGGPGVSRSGSNQTDVVRQRDDLAELAKPSQSQTLLQQALSMENGLTMSERSSDSHKNTQFTTSNFTKLVASILAGGVLLGLILPKNQNLPSRSWQVLSSITGYTYFLAWSASFYPQIFLNHERRTTHGLSVDFCVLNVLGYICYTIYTVNFYWNRWIIEEYKNRMSTRSSGEDDAANSAQITVQGNDVAFAIHALVMASFTLSQIGMYDSFSDRPPSQRVYTILLFVFIFCTIYIGATWMFEGQVDFLGFLYVLGSIKIGVTIGKYVPQALLNQTRKSTVGWNVWNVILDLTGGILSFLQLIGDCADMKEWSGVTGNPAKIALALVTICFDVIFLVQHYILYPGADEKHSYITLPTS</sequence>
<accession>A0ABD3QWQ2</accession>
<evidence type="ECO:0000256" key="2">
    <source>
        <dbReference type="ARBA" id="ARBA00022448"/>
    </source>
</evidence>
<dbReference type="InterPro" id="IPR005282">
    <property type="entry name" value="LC_transporter"/>
</dbReference>
<feature type="region of interest" description="Disordered" evidence="7">
    <location>
        <begin position="1"/>
        <end position="44"/>
    </location>
</feature>
<evidence type="ECO:0000256" key="3">
    <source>
        <dbReference type="ARBA" id="ARBA00022692"/>
    </source>
</evidence>
<keyword evidence="2" id="KW-0813">Transport</keyword>
<feature type="transmembrane region" description="Helical" evidence="8">
    <location>
        <begin position="332"/>
        <end position="353"/>
    </location>
</feature>
<dbReference type="Proteomes" id="UP001516023">
    <property type="component" value="Unassembled WGS sequence"/>
</dbReference>
<evidence type="ECO:0000256" key="6">
    <source>
        <dbReference type="ARBA" id="ARBA00023136"/>
    </source>
</evidence>
<keyword evidence="6 8" id="KW-0472">Membrane</keyword>
<dbReference type="GO" id="GO:0015179">
    <property type="term" value="F:L-amino acid transmembrane transporter activity"/>
    <property type="evidence" value="ECO:0007669"/>
    <property type="project" value="UniProtKB-ARBA"/>
</dbReference>
<dbReference type="AlphaFoldDB" id="A0ABD3QWQ2"/>
<evidence type="ECO:0000313" key="9">
    <source>
        <dbReference type="EMBL" id="KAL3804664.1"/>
    </source>
</evidence>
<reference evidence="9 10" key="1">
    <citation type="journal article" date="2020" name="G3 (Bethesda)">
        <title>Improved Reference Genome for Cyclotella cryptica CCMP332, a Model for Cell Wall Morphogenesis, Salinity Adaptation, and Lipid Production in Diatoms (Bacillariophyta).</title>
        <authorList>
            <person name="Roberts W.R."/>
            <person name="Downey K.M."/>
            <person name="Ruck E.C."/>
            <person name="Traller J.C."/>
            <person name="Alverson A.J."/>
        </authorList>
    </citation>
    <scope>NUCLEOTIDE SEQUENCE [LARGE SCALE GENOMIC DNA]</scope>
    <source>
        <strain evidence="9 10">CCMP332</strain>
    </source>
</reference>
<dbReference type="EMBL" id="JABMIG020000006">
    <property type="protein sequence ID" value="KAL3804664.1"/>
    <property type="molecule type" value="Genomic_DNA"/>
</dbReference>
<dbReference type="GO" id="GO:0015811">
    <property type="term" value="P:L-cystine transport"/>
    <property type="evidence" value="ECO:0007669"/>
    <property type="project" value="UniProtKB-ARBA"/>
</dbReference>
<organism evidence="9 10">
    <name type="scientific">Cyclotella cryptica</name>
    <dbReference type="NCBI Taxonomy" id="29204"/>
    <lineage>
        <taxon>Eukaryota</taxon>
        <taxon>Sar</taxon>
        <taxon>Stramenopiles</taxon>
        <taxon>Ochrophyta</taxon>
        <taxon>Bacillariophyta</taxon>
        <taxon>Coscinodiscophyceae</taxon>
        <taxon>Thalassiosirophycidae</taxon>
        <taxon>Stephanodiscales</taxon>
        <taxon>Stephanodiscaceae</taxon>
        <taxon>Cyclotella</taxon>
    </lineage>
</organism>